<dbReference type="EMBL" id="NIVC01000042">
    <property type="protein sequence ID" value="PAA92644.1"/>
    <property type="molecule type" value="Genomic_DNA"/>
</dbReference>
<dbReference type="PROSITE" id="PS50222">
    <property type="entry name" value="EF_HAND_2"/>
    <property type="match status" value="1"/>
</dbReference>
<dbReference type="InterPro" id="IPR001372">
    <property type="entry name" value="Dynein_light_chain_typ-1/2"/>
</dbReference>
<evidence type="ECO:0000256" key="1">
    <source>
        <dbReference type="ARBA" id="ARBA00022837"/>
    </source>
</evidence>
<dbReference type="SUPFAM" id="SSF47473">
    <property type="entry name" value="EF-hand"/>
    <property type="match status" value="1"/>
</dbReference>
<dbReference type="Pfam" id="PF13499">
    <property type="entry name" value="EF-hand_7"/>
    <property type="match status" value="1"/>
</dbReference>
<evidence type="ECO:0000313" key="4">
    <source>
        <dbReference type="Proteomes" id="UP000215902"/>
    </source>
</evidence>
<sequence>MDRRDLELFKNVFVDLDPLGTGQISIQQMWPYFKRNRIPDAKINLFMNTFDHDNDGYITLDEFCRVFSVSRAEVLGQTVTYETRSRVASGLPAGVTYISGDMDIAWQIKIAQLCIETLRSTSVLKEVPRNIKTSADRMFNNLWHIVMVNGQFWCYYGHEPGYSFVFSFEKYIFVVWKTPAM</sequence>
<proteinExistence type="predicted"/>
<dbReference type="InterPro" id="IPR002048">
    <property type="entry name" value="EF_hand_dom"/>
</dbReference>
<dbReference type="Proteomes" id="UP000215902">
    <property type="component" value="Unassembled WGS sequence"/>
</dbReference>
<dbReference type="Pfam" id="PF01221">
    <property type="entry name" value="Dynein_light"/>
    <property type="match status" value="1"/>
</dbReference>
<dbReference type="SMART" id="SM01375">
    <property type="entry name" value="Dynein_light"/>
    <property type="match status" value="1"/>
</dbReference>
<organism evidence="3 4">
    <name type="scientific">Macrostomum lignano</name>
    <dbReference type="NCBI Taxonomy" id="282301"/>
    <lineage>
        <taxon>Eukaryota</taxon>
        <taxon>Metazoa</taxon>
        <taxon>Spiralia</taxon>
        <taxon>Lophotrochozoa</taxon>
        <taxon>Platyhelminthes</taxon>
        <taxon>Rhabditophora</taxon>
        <taxon>Macrostomorpha</taxon>
        <taxon>Macrostomida</taxon>
        <taxon>Macrostomidae</taxon>
        <taxon>Macrostomum</taxon>
    </lineage>
</organism>
<accession>A0A267H4M1</accession>
<reference evidence="3 4" key="1">
    <citation type="submission" date="2017-06" db="EMBL/GenBank/DDBJ databases">
        <title>A platform for efficient transgenesis in Macrostomum lignano, a flatworm model organism for stem cell research.</title>
        <authorList>
            <person name="Berezikov E."/>
        </authorList>
    </citation>
    <scope>NUCLEOTIDE SEQUENCE [LARGE SCALE GENOMIC DNA]</scope>
    <source>
        <strain evidence="3">DV1</strain>
        <tissue evidence="3">Whole organism</tissue>
    </source>
</reference>
<dbReference type="PROSITE" id="PS00018">
    <property type="entry name" value="EF_HAND_1"/>
    <property type="match status" value="1"/>
</dbReference>
<name>A0A267H4M1_9PLAT</name>
<dbReference type="GO" id="GO:0030286">
    <property type="term" value="C:dynein complex"/>
    <property type="evidence" value="ECO:0007669"/>
    <property type="project" value="InterPro"/>
</dbReference>
<gene>
    <name evidence="3" type="ORF">BOX15_Mlig010873g1</name>
</gene>
<feature type="domain" description="EF-hand" evidence="2">
    <location>
        <begin position="38"/>
        <end position="73"/>
    </location>
</feature>
<dbReference type="OrthoDB" id="26525at2759"/>
<protein>
    <recommendedName>
        <fullName evidence="2">EF-hand domain-containing protein</fullName>
    </recommendedName>
</protein>
<dbReference type="CDD" id="cd21454">
    <property type="entry name" value="DLC-like_TAL"/>
    <property type="match status" value="1"/>
</dbReference>
<dbReference type="InterPro" id="IPR037177">
    <property type="entry name" value="DLC_sf"/>
</dbReference>
<keyword evidence="4" id="KW-1185">Reference proteome</keyword>
<dbReference type="InterPro" id="IPR011992">
    <property type="entry name" value="EF-hand-dom_pair"/>
</dbReference>
<keyword evidence="1" id="KW-0106">Calcium</keyword>
<dbReference type="Gene3D" id="1.10.238.10">
    <property type="entry name" value="EF-hand"/>
    <property type="match status" value="1"/>
</dbReference>
<dbReference type="Gene3D" id="3.30.740.10">
    <property type="entry name" value="Protein Inhibitor Of Neuronal Nitric Oxide Synthase"/>
    <property type="match status" value="1"/>
</dbReference>
<evidence type="ECO:0000259" key="2">
    <source>
        <dbReference type="PROSITE" id="PS50222"/>
    </source>
</evidence>
<dbReference type="GO" id="GO:0007017">
    <property type="term" value="P:microtubule-based process"/>
    <property type="evidence" value="ECO:0007669"/>
    <property type="project" value="InterPro"/>
</dbReference>
<evidence type="ECO:0000313" key="3">
    <source>
        <dbReference type="EMBL" id="PAA92644.1"/>
    </source>
</evidence>
<dbReference type="InterPro" id="IPR018247">
    <property type="entry name" value="EF_Hand_1_Ca_BS"/>
</dbReference>
<dbReference type="GO" id="GO:0005509">
    <property type="term" value="F:calcium ion binding"/>
    <property type="evidence" value="ECO:0007669"/>
    <property type="project" value="InterPro"/>
</dbReference>
<comment type="caution">
    <text evidence="3">The sequence shown here is derived from an EMBL/GenBank/DDBJ whole genome shotgun (WGS) entry which is preliminary data.</text>
</comment>
<dbReference type="SUPFAM" id="SSF54648">
    <property type="entry name" value="DLC"/>
    <property type="match status" value="1"/>
</dbReference>
<dbReference type="AlphaFoldDB" id="A0A267H4M1"/>